<organism evidence="4 5">
    <name type="scientific">Phytophthora citrophthora</name>
    <dbReference type="NCBI Taxonomy" id="4793"/>
    <lineage>
        <taxon>Eukaryota</taxon>
        <taxon>Sar</taxon>
        <taxon>Stramenopiles</taxon>
        <taxon>Oomycota</taxon>
        <taxon>Peronosporomycetes</taxon>
        <taxon>Peronosporales</taxon>
        <taxon>Peronosporaceae</taxon>
        <taxon>Phytophthora</taxon>
    </lineage>
</organism>
<proteinExistence type="inferred from homology"/>
<accession>A0AAD9LQX8</accession>
<dbReference type="GO" id="GO:0006508">
    <property type="term" value="P:proteolysis"/>
    <property type="evidence" value="ECO:0007669"/>
    <property type="project" value="InterPro"/>
</dbReference>
<keyword evidence="2" id="KW-0865">Zymogen</keyword>
<dbReference type="PANTHER" id="PTHR12411">
    <property type="entry name" value="CYSTEINE PROTEASE FAMILY C1-RELATED"/>
    <property type="match status" value="1"/>
</dbReference>
<evidence type="ECO:0000256" key="2">
    <source>
        <dbReference type="ARBA" id="ARBA00023145"/>
    </source>
</evidence>
<dbReference type="InterPro" id="IPR038765">
    <property type="entry name" value="Papain-like_cys_pep_sf"/>
</dbReference>
<dbReference type="InterPro" id="IPR000668">
    <property type="entry name" value="Peptidase_C1A_C"/>
</dbReference>
<keyword evidence="5" id="KW-1185">Reference proteome</keyword>
<evidence type="ECO:0000313" key="4">
    <source>
        <dbReference type="EMBL" id="KAK1945186.1"/>
    </source>
</evidence>
<evidence type="ECO:0000256" key="1">
    <source>
        <dbReference type="ARBA" id="ARBA00008455"/>
    </source>
</evidence>
<dbReference type="InterPro" id="IPR013128">
    <property type="entry name" value="Peptidase_C1A"/>
</dbReference>
<dbReference type="Gene3D" id="3.90.70.10">
    <property type="entry name" value="Cysteine proteinases"/>
    <property type="match status" value="1"/>
</dbReference>
<evidence type="ECO:0000313" key="5">
    <source>
        <dbReference type="Proteomes" id="UP001259832"/>
    </source>
</evidence>
<sequence>MNGDCFVVGNPKKDFVSEYGTLNFTTSEEFPLQAMNEIYHRGPIVVGMYSLTPEFKEYEGGYVLRDSRKYPGTTHVVSLVGWGTESETGVKFWIVRNSIGTHWGDRGYFVVERGTNTYNIENKGAWAVPVV</sequence>
<comment type="similarity">
    <text evidence="1">Belongs to the peptidase C1 family.</text>
</comment>
<dbReference type="Pfam" id="PF00112">
    <property type="entry name" value="Peptidase_C1"/>
    <property type="match status" value="1"/>
</dbReference>
<dbReference type="AlphaFoldDB" id="A0AAD9LQX8"/>
<name>A0AAD9LQX8_9STRA</name>
<dbReference type="GO" id="GO:0008234">
    <property type="term" value="F:cysteine-type peptidase activity"/>
    <property type="evidence" value="ECO:0007669"/>
    <property type="project" value="InterPro"/>
</dbReference>
<comment type="caution">
    <text evidence="4">The sequence shown here is derived from an EMBL/GenBank/DDBJ whole genome shotgun (WGS) entry which is preliminary data.</text>
</comment>
<gene>
    <name evidence="4" type="ORF">P3T76_003719</name>
</gene>
<evidence type="ECO:0000259" key="3">
    <source>
        <dbReference type="Pfam" id="PF00112"/>
    </source>
</evidence>
<protein>
    <submittedName>
        <fullName evidence="4">Dipeptidyl peptidase 1</fullName>
    </submittedName>
</protein>
<dbReference type="Proteomes" id="UP001259832">
    <property type="component" value="Unassembled WGS sequence"/>
</dbReference>
<dbReference type="EMBL" id="JASMQC010000005">
    <property type="protein sequence ID" value="KAK1945186.1"/>
    <property type="molecule type" value="Genomic_DNA"/>
</dbReference>
<dbReference type="SUPFAM" id="SSF54001">
    <property type="entry name" value="Cysteine proteinases"/>
    <property type="match status" value="1"/>
</dbReference>
<reference evidence="4" key="1">
    <citation type="submission" date="2023-08" db="EMBL/GenBank/DDBJ databases">
        <title>Reference Genome Resource for the Citrus Pathogen Phytophthora citrophthora.</title>
        <authorList>
            <person name="Moller H."/>
            <person name="Coetzee B."/>
            <person name="Rose L.J."/>
            <person name="Van Niekerk J.M."/>
        </authorList>
    </citation>
    <scope>NUCLEOTIDE SEQUENCE</scope>
    <source>
        <strain evidence="4">STE-U-9442</strain>
    </source>
</reference>
<feature type="domain" description="Peptidase C1A papain C-terminal" evidence="3">
    <location>
        <begin position="31"/>
        <end position="124"/>
    </location>
</feature>